<organism evidence="1 2">
    <name type="scientific">Polypedilum vanderplanki</name>
    <name type="common">Sleeping chironomid midge</name>
    <dbReference type="NCBI Taxonomy" id="319348"/>
    <lineage>
        <taxon>Eukaryota</taxon>
        <taxon>Metazoa</taxon>
        <taxon>Ecdysozoa</taxon>
        <taxon>Arthropoda</taxon>
        <taxon>Hexapoda</taxon>
        <taxon>Insecta</taxon>
        <taxon>Pterygota</taxon>
        <taxon>Neoptera</taxon>
        <taxon>Endopterygota</taxon>
        <taxon>Diptera</taxon>
        <taxon>Nematocera</taxon>
        <taxon>Chironomoidea</taxon>
        <taxon>Chironomidae</taxon>
        <taxon>Chironominae</taxon>
        <taxon>Polypedilum</taxon>
        <taxon>Polypedilum</taxon>
    </lineage>
</organism>
<dbReference type="AlphaFoldDB" id="A0A9J6BN87"/>
<sequence>MNKESPTTLKHIENINDWNHLINNSAIIFIKSSTNLLNLHSISFQLYQDNTRLATVASKKLKYLVYVEEIQTFHDLENKLKAIRKLNYIFYIHISDIRFFEFFITADEKFVNLSANLLYSEDHCGQFKPKLLNSFNISAQKWNQKLQNFDHFSNFHGCMINFIFKFSEEFYFQDIGQYKYTNEIHRKIQLQIKNENPKYGGLLYEVVETMAKIYNFTIHYTYYMSQADEIYKFQITYTKNYGVSEWYMSEPEIDRNLD</sequence>
<comment type="caution">
    <text evidence="1">The sequence shown here is derived from an EMBL/GenBank/DDBJ whole genome shotgun (WGS) entry which is preliminary data.</text>
</comment>
<gene>
    <name evidence="1" type="ORF">PVAND_001540</name>
</gene>
<keyword evidence="2" id="KW-1185">Reference proteome</keyword>
<name>A0A9J6BN87_POLVA</name>
<evidence type="ECO:0000313" key="1">
    <source>
        <dbReference type="EMBL" id="KAG5671337.1"/>
    </source>
</evidence>
<dbReference type="Proteomes" id="UP001107558">
    <property type="component" value="Chromosome 3"/>
</dbReference>
<reference evidence="1" key="1">
    <citation type="submission" date="2021-03" db="EMBL/GenBank/DDBJ databases">
        <title>Chromosome level genome of the anhydrobiotic midge Polypedilum vanderplanki.</title>
        <authorList>
            <person name="Yoshida Y."/>
            <person name="Kikawada T."/>
            <person name="Gusev O."/>
        </authorList>
    </citation>
    <scope>NUCLEOTIDE SEQUENCE</scope>
    <source>
        <strain evidence="1">NIAS01</strain>
        <tissue evidence="1">Whole body or cell culture</tissue>
    </source>
</reference>
<accession>A0A9J6BN87</accession>
<protein>
    <submittedName>
        <fullName evidence="1">Uncharacterized protein</fullName>
    </submittedName>
</protein>
<proteinExistence type="predicted"/>
<dbReference type="EMBL" id="JADBJN010000003">
    <property type="protein sequence ID" value="KAG5671337.1"/>
    <property type="molecule type" value="Genomic_DNA"/>
</dbReference>
<evidence type="ECO:0000313" key="2">
    <source>
        <dbReference type="Proteomes" id="UP001107558"/>
    </source>
</evidence>